<evidence type="ECO:0000259" key="12">
    <source>
        <dbReference type="Pfam" id="PF01545"/>
    </source>
</evidence>
<feature type="transmembrane region" description="Helical" evidence="11">
    <location>
        <begin position="45"/>
        <end position="65"/>
    </location>
</feature>
<feature type="transmembrane region" description="Helical" evidence="11">
    <location>
        <begin position="180"/>
        <end position="203"/>
    </location>
</feature>
<evidence type="ECO:0000256" key="5">
    <source>
        <dbReference type="ARBA" id="ARBA00022753"/>
    </source>
</evidence>
<organism evidence="13">
    <name type="scientific">uncultured Solirubrobacteraceae bacterium</name>
    <dbReference type="NCBI Taxonomy" id="1162706"/>
    <lineage>
        <taxon>Bacteria</taxon>
        <taxon>Bacillati</taxon>
        <taxon>Actinomycetota</taxon>
        <taxon>Thermoleophilia</taxon>
        <taxon>Solirubrobacterales</taxon>
        <taxon>Solirubrobacteraceae</taxon>
        <taxon>environmental samples</taxon>
    </lineage>
</organism>
<keyword evidence="9 11" id="KW-0472">Membrane</keyword>
<keyword evidence="7 11" id="KW-1133">Transmembrane helix</keyword>
<keyword evidence="6" id="KW-0862">Zinc</keyword>
<evidence type="ECO:0000256" key="7">
    <source>
        <dbReference type="ARBA" id="ARBA00022989"/>
    </source>
</evidence>
<accession>A0A6J4RC67</accession>
<dbReference type="EMBL" id="CADCVL010000066">
    <property type="protein sequence ID" value="CAA9467199.1"/>
    <property type="molecule type" value="Genomic_DNA"/>
</dbReference>
<dbReference type="InterPro" id="IPR027469">
    <property type="entry name" value="Cation_efflux_TMD_sf"/>
</dbReference>
<keyword evidence="4 11" id="KW-0812">Transmembrane</keyword>
<sequence length="258" mass="26371">MGAGHVACAGVGMSAAPLPMAVTAPASAPPRDDGWLRAARRARQLSWASLVWMTIEGIVGLLAGLEADSLSLVIWAASSFVEGLASMTIIWRFTGSRVHSATSERTAQRWVAGSFLLLVPYFLYESFERLLHGSGIEFSGLGAAVTVSAIVLMPLLGWAKLRLARRLGSSATAGEGIQNLLCAAQAAAALVALVGAGAGLAILDPIAAFVISGIAIKECVGLWRGEGEDCCGPIGFAEPGGSGACCDPAAAAESCCAR</sequence>
<dbReference type="GO" id="GO:0031410">
    <property type="term" value="C:cytoplasmic vesicle"/>
    <property type="evidence" value="ECO:0007669"/>
    <property type="project" value="UniProtKB-KW"/>
</dbReference>
<dbReference type="GO" id="GO:0008324">
    <property type="term" value="F:monoatomic cation transmembrane transporter activity"/>
    <property type="evidence" value="ECO:0007669"/>
    <property type="project" value="InterPro"/>
</dbReference>
<evidence type="ECO:0000313" key="13">
    <source>
        <dbReference type="EMBL" id="CAA9467199.1"/>
    </source>
</evidence>
<proteinExistence type="inferred from homology"/>
<feature type="transmembrane region" description="Helical" evidence="11">
    <location>
        <begin position="136"/>
        <end position="159"/>
    </location>
</feature>
<evidence type="ECO:0000256" key="4">
    <source>
        <dbReference type="ARBA" id="ARBA00022692"/>
    </source>
</evidence>
<keyword evidence="8" id="KW-0770">Synapse</keyword>
<comment type="similarity">
    <text evidence="3">Belongs to the TMEM163 family.</text>
</comment>
<dbReference type="Pfam" id="PF01545">
    <property type="entry name" value="Cation_efflux"/>
    <property type="match status" value="1"/>
</dbReference>
<evidence type="ECO:0000256" key="1">
    <source>
        <dbReference type="ARBA" id="ARBA00004146"/>
    </source>
</evidence>
<evidence type="ECO:0000256" key="3">
    <source>
        <dbReference type="ARBA" id="ARBA00008731"/>
    </source>
</evidence>
<keyword evidence="5" id="KW-0967">Endosome</keyword>
<dbReference type="Gene3D" id="1.20.1510.10">
    <property type="entry name" value="Cation efflux protein transmembrane domain"/>
    <property type="match status" value="1"/>
</dbReference>
<comment type="subcellular location">
    <subcellularLocation>
        <location evidence="2">Cytoplasmic vesicle</location>
        <location evidence="2">Secretory vesicle</location>
        <location evidence="2">Synaptic vesicle membrane</location>
        <topology evidence="2">Multi-pass membrane protein</topology>
    </subcellularLocation>
    <subcellularLocation>
        <location evidence="1">Early endosome membrane</location>
    </subcellularLocation>
</comment>
<dbReference type="GO" id="GO:0016020">
    <property type="term" value="C:membrane"/>
    <property type="evidence" value="ECO:0007669"/>
    <property type="project" value="InterPro"/>
</dbReference>
<evidence type="ECO:0000256" key="8">
    <source>
        <dbReference type="ARBA" id="ARBA00023018"/>
    </source>
</evidence>
<feature type="transmembrane region" description="Helical" evidence="11">
    <location>
        <begin position="71"/>
        <end position="94"/>
    </location>
</feature>
<dbReference type="AlphaFoldDB" id="A0A6J4RC67"/>
<evidence type="ECO:0000256" key="6">
    <source>
        <dbReference type="ARBA" id="ARBA00022833"/>
    </source>
</evidence>
<evidence type="ECO:0000256" key="10">
    <source>
        <dbReference type="ARBA" id="ARBA00023329"/>
    </source>
</evidence>
<dbReference type="PANTHER" id="PTHR31937:SF2">
    <property type="entry name" value="TRANSMEMBRANE PROTEIN 163"/>
    <property type="match status" value="1"/>
</dbReference>
<evidence type="ECO:0000256" key="9">
    <source>
        <dbReference type="ARBA" id="ARBA00023136"/>
    </source>
</evidence>
<dbReference type="InterPro" id="IPR058533">
    <property type="entry name" value="Cation_efflux_TM"/>
</dbReference>
<evidence type="ECO:0000256" key="11">
    <source>
        <dbReference type="SAM" id="Phobius"/>
    </source>
</evidence>
<dbReference type="SUPFAM" id="SSF161111">
    <property type="entry name" value="Cation efflux protein transmembrane domain-like"/>
    <property type="match status" value="1"/>
</dbReference>
<gene>
    <name evidence="13" type="ORF">AVDCRST_MAG65-405</name>
</gene>
<evidence type="ECO:0000256" key="2">
    <source>
        <dbReference type="ARBA" id="ARBA00004644"/>
    </source>
</evidence>
<feature type="domain" description="Cation efflux protein transmembrane" evidence="12">
    <location>
        <begin position="54"/>
        <end position="222"/>
    </location>
</feature>
<protein>
    <recommendedName>
        <fullName evidence="12">Cation efflux protein transmembrane domain-containing protein</fullName>
    </recommendedName>
</protein>
<name>A0A6J4RC67_9ACTN</name>
<feature type="transmembrane region" description="Helical" evidence="11">
    <location>
        <begin position="106"/>
        <end position="124"/>
    </location>
</feature>
<keyword evidence="10" id="KW-0968">Cytoplasmic vesicle</keyword>
<dbReference type="InterPro" id="IPR026765">
    <property type="entry name" value="Tmem163"/>
</dbReference>
<dbReference type="PANTHER" id="PTHR31937">
    <property type="entry name" value="TRANSMEMBRANE PROTEIN 163"/>
    <property type="match status" value="1"/>
</dbReference>
<reference evidence="13" key="1">
    <citation type="submission" date="2020-02" db="EMBL/GenBank/DDBJ databases">
        <authorList>
            <person name="Meier V. D."/>
        </authorList>
    </citation>
    <scope>NUCLEOTIDE SEQUENCE</scope>
    <source>
        <strain evidence="13">AVDCRST_MAG65</strain>
    </source>
</reference>